<dbReference type="SMART" id="SM00387">
    <property type="entry name" value="HATPase_c"/>
    <property type="match status" value="1"/>
</dbReference>
<keyword evidence="8" id="KW-0418">Kinase</keyword>
<dbReference type="EMBL" id="MLJW01000075">
    <property type="protein sequence ID" value="OIR02381.1"/>
    <property type="molecule type" value="Genomic_DNA"/>
</dbReference>
<keyword evidence="7 11" id="KW-0812">Transmembrane</keyword>
<dbReference type="InterPro" id="IPR052162">
    <property type="entry name" value="Sensor_kinase/Photoreceptor"/>
</dbReference>
<dbReference type="Pfam" id="PF13426">
    <property type="entry name" value="PAS_9"/>
    <property type="match status" value="1"/>
</dbReference>
<sequence>MRYFRVFRLILAVAATQFVLGRLGLELAIPPDYSALIWPPAGFALAVFLLDGRRLWPGLFLGSLALCLSLDAGASPLNSLPVALLSAAAAVLQAWCGAALLRRFGHYPNPLRSIRHILWLFGLGGLAACAVGTSLDLLALWLRHGLSLADLPAAWGAWWGGDCVGVFLFTPVTLSLFQLPRRDWRRRAPVLGIGSLILFTAAMALVLYTRATEQQFLAAQVHDQGSDLGAALERMLESRARTLDALQAFEAHSAEITPTEFRRYAHFLRRSYPGIATLAWAPRVDRSQRATLEADPALSGQAGFHIREPRRDTGLIPALPRDSYYPLLFAEPENVLPAGLDLAALPATRALLDRAGQENGPAASAILPLPDGSQVVLLAAPAHRPSPGGDISTEPLGFVLAAINPQDLANQALAPLDLSGLDYWLMDDSGPGAPQRLAGSSTAAFAPFALHGQGLLGNNTDLQYRQAIPFGGRQWSFLVAPTAAFIAENQLDHSGVLLAAVLLSTALISLFLLLQTGREGELRQQVDERTETLRTALDELGASEERYRELFTSAMMPMLIVDPATGAIVDANGAACGFYGYGPAMLKALKISDINTLPLPDCIAAMARVGVGKQRLHFRHRLASGALRDVEVFSGPMRLRGQTLLYSLVTDVTERQRLEQERRKLVAAVDQSPVSIVITDRDGRIDYVNAAFSRITGYSAAEVVGDNPRLLKSGETTQAEYEAIWAELTAGRPWSGLFRNKRKDGSLYWEQARLSPITDAQGRIVNFLGIKEDVSERIQAEQRIRDLAAHRQAILDNTPVGIAIVSFERVILEANDAFARIYGLRQAEILRENSRQLYGDPEHYADLGNRAYPLIRAGGVFSESVAMHHKDGTEVWVRLGGKMVDAERPDLGVVWTAEDITAARRLEEDLKRSNAELEQFAYVASHDLRQPLRMISSYLTLLERQLGGRLESEEREFLAFATEGAHRMDRMIVDLLDYARIGRDKTEKQPVSLQELFAMLAANMRAALDEAGATLSLPPHPPTLPGHDSELLRLFQNLLSNALKFRAPDRPALIRIRIDETGQEWRIAVEDNGIGIAPEHHSRLFVLFQRLVSREAYEGNGIGLAACRKICERHGGRIWVDSVPGQGSTFTVALPKS</sequence>
<dbReference type="InterPro" id="IPR036097">
    <property type="entry name" value="HisK_dim/P_sf"/>
</dbReference>
<feature type="transmembrane region" description="Helical" evidence="11">
    <location>
        <begin position="58"/>
        <end position="77"/>
    </location>
</feature>
<comment type="caution">
    <text evidence="16">The sequence shown here is derived from an EMBL/GenBank/DDBJ whole genome shotgun (WGS) entry which is preliminary data.</text>
</comment>
<dbReference type="PROSITE" id="PS50112">
    <property type="entry name" value="PAS"/>
    <property type="match status" value="2"/>
</dbReference>
<feature type="transmembrane region" description="Helical" evidence="11">
    <location>
        <begin position="34"/>
        <end position="51"/>
    </location>
</feature>
<dbReference type="InterPro" id="IPR042240">
    <property type="entry name" value="CHASE_sf"/>
</dbReference>
<dbReference type="InterPro" id="IPR001610">
    <property type="entry name" value="PAC"/>
</dbReference>
<feature type="domain" description="PAS" evidence="13">
    <location>
        <begin position="787"/>
        <end position="858"/>
    </location>
</feature>
<evidence type="ECO:0000256" key="4">
    <source>
        <dbReference type="ARBA" id="ARBA00022475"/>
    </source>
</evidence>
<dbReference type="InterPro" id="IPR035965">
    <property type="entry name" value="PAS-like_dom_sf"/>
</dbReference>
<dbReference type="CDD" id="cd00130">
    <property type="entry name" value="PAS"/>
    <property type="match status" value="2"/>
</dbReference>
<dbReference type="PROSITE" id="PS50839">
    <property type="entry name" value="CHASE"/>
    <property type="match status" value="1"/>
</dbReference>
<evidence type="ECO:0000259" key="12">
    <source>
        <dbReference type="PROSITE" id="PS50109"/>
    </source>
</evidence>
<evidence type="ECO:0000256" key="8">
    <source>
        <dbReference type="ARBA" id="ARBA00022777"/>
    </source>
</evidence>
<feature type="domain" description="CHASE" evidence="15">
    <location>
        <begin position="252"/>
        <end position="416"/>
    </location>
</feature>
<dbReference type="InterPro" id="IPR013767">
    <property type="entry name" value="PAS_fold"/>
</dbReference>
<proteinExistence type="predicted"/>
<gene>
    <name evidence="16" type="primary">cph1_13</name>
    <name evidence="16" type="ORF">GALL_155380</name>
</gene>
<keyword evidence="6 16" id="KW-0808">Transferase</keyword>
<reference evidence="16" key="1">
    <citation type="submission" date="2016-10" db="EMBL/GenBank/DDBJ databases">
        <title>Sequence of Gallionella enrichment culture.</title>
        <authorList>
            <person name="Poehlein A."/>
            <person name="Muehling M."/>
            <person name="Daniel R."/>
        </authorList>
    </citation>
    <scope>NUCLEOTIDE SEQUENCE</scope>
</reference>
<evidence type="ECO:0000256" key="2">
    <source>
        <dbReference type="ARBA" id="ARBA00004651"/>
    </source>
</evidence>
<dbReference type="EC" id="2.7.13.3" evidence="3"/>
<protein>
    <recommendedName>
        <fullName evidence="3">histidine kinase</fullName>
        <ecNumber evidence="3">2.7.13.3</ecNumber>
    </recommendedName>
</protein>
<dbReference type="Gene3D" id="3.30.565.10">
    <property type="entry name" value="Histidine kinase-like ATPase, C-terminal domain"/>
    <property type="match status" value="1"/>
</dbReference>
<dbReference type="InterPro" id="IPR000014">
    <property type="entry name" value="PAS"/>
</dbReference>
<dbReference type="PROSITE" id="PS50113">
    <property type="entry name" value="PAC"/>
    <property type="match status" value="2"/>
</dbReference>
<dbReference type="InterPro" id="IPR005467">
    <property type="entry name" value="His_kinase_dom"/>
</dbReference>
<evidence type="ECO:0000256" key="1">
    <source>
        <dbReference type="ARBA" id="ARBA00000085"/>
    </source>
</evidence>
<feature type="domain" description="Histidine kinase" evidence="12">
    <location>
        <begin position="923"/>
        <end position="1137"/>
    </location>
</feature>
<evidence type="ECO:0000313" key="16">
    <source>
        <dbReference type="EMBL" id="OIR02381.1"/>
    </source>
</evidence>
<dbReference type="Pfam" id="PF00512">
    <property type="entry name" value="HisKA"/>
    <property type="match status" value="1"/>
</dbReference>
<evidence type="ECO:0000259" key="15">
    <source>
        <dbReference type="PROSITE" id="PS50839"/>
    </source>
</evidence>
<dbReference type="PROSITE" id="PS50109">
    <property type="entry name" value="HIS_KIN"/>
    <property type="match status" value="1"/>
</dbReference>
<accession>A0A1J5SDU7</accession>
<dbReference type="NCBIfam" id="TIGR00229">
    <property type="entry name" value="sensory_box"/>
    <property type="match status" value="3"/>
</dbReference>
<dbReference type="Gene3D" id="3.30.450.20">
    <property type="entry name" value="PAS domain"/>
    <property type="match status" value="3"/>
</dbReference>
<dbReference type="Pfam" id="PF02518">
    <property type="entry name" value="HATPase_c"/>
    <property type="match status" value="1"/>
</dbReference>
<dbReference type="GO" id="GO:0005886">
    <property type="term" value="C:plasma membrane"/>
    <property type="evidence" value="ECO:0007669"/>
    <property type="project" value="UniProtKB-SubCell"/>
</dbReference>
<comment type="subcellular location">
    <subcellularLocation>
        <location evidence="2">Cell membrane</location>
        <topology evidence="2">Multi-pass membrane protein</topology>
    </subcellularLocation>
</comment>
<evidence type="ECO:0000256" key="5">
    <source>
        <dbReference type="ARBA" id="ARBA00022553"/>
    </source>
</evidence>
<dbReference type="InterPro" id="IPR003594">
    <property type="entry name" value="HATPase_dom"/>
</dbReference>
<evidence type="ECO:0000256" key="9">
    <source>
        <dbReference type="ARBA" id="ARBA00022989"/>
    </source>
</evidence>
<dbReference type="GO" id="GO:0000155">
    <property type="term" value="F:phosphorelay sensor kinase activity"/>
    <property type="evidence" value="ECO:0007669"/>
    <property type="project" value="InterPro"/>
</dbReference>
<feature type="domain" description="PAC" evidence="14">
    <location>
        <begin position="861"/>
        <end position="912"/>
    </location>
</feature>
<dbReference type="Pfam" id="PF13188">
    <property type="entry name" value="PAS_8"/>
    <property type="match status" value="1"/>
</dbReference>
<name>A0A1J5SDU7_9ZZZZ</name>
<dbReference type="SMART" id="SM01079">
    <property type="entry name" value="CHASE"/>
    <property type="match status" value="1"/>
</dbReference>
<dbReference type="Gene3D" id="1.10.287.130">
    <property type="match status" value="1"/>
</dbReference>
<evidence type="ECO:0000256" key="11">
    <source>
        <dbReference type="SAM" id="Phobius"/>
    </source>
</evidence>
<evidence type="ECO:0000259" key="13">
    <source>
        <dbReference type="PROSITE" id="PS50112"/>
    </source>
</evidence>
<dbReference type="SMART" id="SM00091">
    <property type="entry name" value="PAS"/>
    <property type="match status" value="3"/>
</dbReference>
<dbReference type="Pfam" id="PF03924">
    <property type="entry name" value="CHASE"/>
    <property type="match status" value="1"/>
</dbReference>
<dbReference type="AlphaFoldDB" id="A0A1J5SDU7"/>
<feature type="transmembrane region" description="Helical" evidence="11">
    <location>
        <begin position="189"/>
        <end position="208"/>
    </location>
</feature>
<dbReference type="InterPro" id="IPR003661">
    <property type="entry name" value="HisK_dim/P_dom"/>
</dbReference>
<dbReference type="Gene3D" id="3.30.450.350">
    <property type="entry name" value="CHASE domain"/>
    <property type="match status" value="1"/>
</dbReference>
<dbReference type="PRINTS" id="PR00344">
    <property type="entry name" value="BCTRLSENSOR"/>
</dbReference>
<keyword evidence="10 11" id="KW-0472">Membrane</keyword>
<keyword evidence="5" id="KW-0597">Phosphoprotein</keyword>
<feature type="transmembrane region" description="Helical" evidence="11">
    <location>
        <begin position="117"/>
        <end position="142"/>
    </location>
</feature>
<dbReference type="SMART" id="SM00086">
    <property type="entry name" value="PAC"/>
    <property type="match status" value="3"/>
</dbReference>
<evidence type="ECO:0000256" key="3">
    <source>
        <dbReference type="ARBA" id="ARBA00012438"/>
    </source>
</evidence>
<dbReference type="SUPFAM" id="SSF55874">
    <property type="entry name" value="ATPase domain of HSP90 chaperone/DNA topoisomerase II/histidine kinase"/>
    <property type="match status" value="1"/>
</dbReference>
<feature type="transmembrane region" description="Helical" evidence="11">
    <location>
        <begin position="154"/>
        <end position="177"/>
    </location>
</feature>
<keyword evidence="4" id="KW-1003">Cell membrane</keyword>
<dbReference type="SUPFAM" id="SSF55785">
    <property type="entry name" value="PYP-like sensor domain (PAS domain)"/>
    <property type="match status" value="3"/>
</dbReference>
<keyword evidence="9 11" id="KW-1133">Transmembrane helix</keyword>
<comment type="catalytic activity">
    <reaction evidence="1">
        <text>ATP + protein L-histidine = ADP + protein N-phospho-L-histidine.</text>
        <dbReference type="EC" id="2.7.13.3"/>
    </reaction>
</comment>
<dbReference type="InterPro" id="IPR036890">
    <property type="entry name" value="HATPase_C_sf"/>
</dbReference>
<evidence type="ECO:0000259" key="14">
    <source>
        <dbReference type="PROSITE" id="PS50113"/>
    </source>
</evidence>
<dbReference type="InterPro" id="IPR000700">
    <property type="entry name" value="PAS-assoc_C"/>
</dbReference>
<dbReference type="CDD" id="cd00082">
    <property type="entry name" value="HisKA"/>
    <property type="match status" value="1"/>
</dbReference>
<dbReference type="Pfam" id="PF05231">
    <property type="entry name" value="MASE1"/>
    <property type="match status" value="1"/>
</dbReference>
<organism evidence="16">
    <name type="scientific">mine drainage metagenome</name>
    <dbReference type="NCBI Taxonomy" id="410659"/>
    <lineage>
        <taxon>unclassified sequences</taxon>
        <taxon>metagenomes</taxon>
        <taxon>ecological metagenomes</taxon>
    </lineage>
</organism>
<dbReference type="SUPFAM" id="SSF47384">
    <property type="entry name" value="Homodimeric domain of signal transducing histidine kinase"/>
    <property type="match status" value="1"/>
</dbReference>
<feature type="transmembrane region" description="Helical" evidence="11">
    <location>
        <begin position="83"/>
        <end position="105"/>
    </location>
</feature>
<dbReference type="InterPro" id="IPR007895">
    <property type="entry name" value="MASE1"/>
</dbReference>
<evidence type="ECO:0000256" key="10">
    <source>
        <dbReference type="ARBA" id="ARBA00023136"/>
    </source>
</evidence>
<evidence type="ECO:0000256" key="6">
    <source>
        <dbReference type="ARBA" id="ARBA00022679"/>
    </source>
</evidence>
<dbReference type="InterPro" id="IPR004358">
    <property type="entry name" value="Sig_transdc_His_kin-like_C"/>
</dbReference>
<feature type="domain" description="PAS" evidence="13">
    <location>
        <begin position="661"/>
        <end position="707"/>
    </location>
</feature>
<dbReference type="InterPro" id="IPR006189">
    <property type="entry name" value="CHASE_dom"/>
</dbReference>
<dbReference type="PANTHER" id="PTHR43304:SF1">
    <property type="entry name" value="PAC DOMAIN-CONTAINING PROTEIN"/>
    <property type="match status" value="1"/>
</dbReference>
<dbReference type="Pfam" id="PF00989">
    <property type="entry name" value="PAS"/>
    <property type="match status" value="1"/>
</dbReference>
<dbReference type="GO" id="GO:0006355">
    <property type="term" value="P:regulation of DNA-templated transcription"/>
    <property type="evidence" value="ECO:0007669"/>
    <property type="project" value="InterPro"/>
</dbReference>
<dbReference type="SMART" id="SM00388">
    <property type="entry name" value="HisKA"/>
    <property type="match status" value="1"/>
</dbReference>
<feature type="domain" description="PAC" evidence="14">
    <location>
        <begin position="734"/>
        <end position="786"/>
    </location>
</feature>
<dbReference type="FunFam" id="3.30.565.10:FF:000006">
    <property type="entry name" value="Sensor histidine kinase WalK"/>
    <property type="match status" value="1"/>
</dbReference>
<evidence type="ECO:0000256" key="7">
    <source>
        <dbReference type="ARBA" id="ARBA00022692"/>
    </source>
</evidence>
<dbReference type="PANTHER" id="PTHR43304">
    <property type="entry name" value="PHYTOCHROME-LIKE PROTEIN CPH1"/>
    <property type="match status" value="1"/>
</dbReference>